<name>A0ABY5ML17_9HYPH</name>
<organism evidence="2 3">
    <name type="scientific">Nitratireductor thuwali</name>
    <dbReference type="NCBI Taxonomy" id="2267699"/>
    <lineage>
        <taxon>Bacteria</taxon>
        <taxon>Pseudomonadati</taxon>
        <taxon>Pseudomonadota</taxon>
        <taxon>Alphaproteobacteria</taxon>
        <taxon>Hyphomicrobiales</taxon>
        <taxon>Phyllobacteriaceae</taxon>
        <taxon>Nitratireductor</taxon>
    </lineage>
</organism>
<keyword evidence="3" id="KW-1185">Reference proteome</keyword>
<accession>A0ABY5ML17</accession>
<dbReference type="RefSeq" id="WP_338528998.1">
    <property type="nucleotide sequence ID" value="NZ_CP030941.1"/>
</dbReference>
<dbReference type="InterPro" id="IPR011008">
    <property type="entry name" value="Dimeric_a/b-barrel"/>
</dbReference>
<sequence length="102" mass="11751">MIVARWYCYARFGKKPELIDRIKNWWETIGKEIGQTDYAIYTGSIGAEEALVTVDVRVKSLAELNEQWEKLAAHEDHKAFGRDIEPLIVSGNTRWEVLRAVS</sequence>
<dbReference type="Pfam" id="PF07978">
    <property type="entry name" value="NIPSNAP"/>
    <property type="match status" value="1"/>
</dbReference>
<reference evidence="2 3" key="1">
    <citation type="submission" date="2018-07" db="EMBL/GenBank/DDBJ databases">
        <title>Genome sequence of Nitratireductor thuwali#1536.</title>
        <authorList>
            <person name="Michoud G."/>
            <person name="Merlino G."/>
            <person name="Sefrji F.O."/>
            <person name="Daffonchio D."/>
        </authorList>
    </citation>
    <scope>NUCLEOTIDE SEQUENCE [LARGE SCALE GENOMIC DNA]</scope>
    <source>
        <strain evidence="3">Nit1536</strain>
    </source>
</reference>
<protein>
    <recommendedName>
        <fullName evidence="1">NIPSNAP domain-containing protein</fullName>
    </recommendedName>
</protein>
<gene>
    <name evidence="2" type="ORF">NTH_01033</name>
</gene>
<feature type="domain" description="NIPSNAP" evidence="1">
    <location>
        <begin position="12"/>
        <end position="95"/>
    </location>
</feature>
<evidence type="ECO:0000259" key="1">
    <source>
        <dbReference type="Pfam" id="PF07978"/>
    </source>
</evidence>
<evidence type="ECO:0000313" key="3">
    <source>
        <dbReference type="Proteomes" id="UP001342418"/>
    </source>
</evidence>
<dbReference type="EMBL" id="CP030941">
    <property type="protein sequence ID" value="UUP16586.1"/>
    <property type="molecule type" value="Genomic_DNA"/>
</dbReference>
<dbReference type="Proteomes" id="UP001342418">
    <property type="component" value="Chromosome"/>
</dbReference>
<evidence type="ECO:0000313" key="2">
    <source>
        <dbReference type="EMBL" id="UUP16586.1"/>
    </source>
</evidence>
<dbReference type="SUPFAM" id="SSF54909">
    <property type="entry name" value="Dimeric alpha+beta barrel"/>
    <property type="match status" value="1"/>
</dbReference>
<dbReference type="InterPro" id="IPR012577">
    <property type="entry name" value="NIPSNAP"/>
</dbReference>
<proteinExistence type="predicted"/>